<dbReference type="Proteomes" id="UP000467700">
    <property type="component" value="Unassembled WGS sequence"/>
</dbReference>
<protein>
    <submittedName>
        <fullName evidence="1">Uncharacterized protein</fullName>
    </submittedName>
</protein>
<evidence type="ECO:0000313" key="1">
    <source>
        <dbReference type="EMBL" id="CAA7267778.1"/>
    </source>
</evidence>
<evidence type="ECO:0000313" key="2">
    <source>
        <dbReference type="Proteomes" id="UP000467700"/>
    </source>
</evidence>
<reference evidence="1 2" key="1">
    <citation type="submission" date="2020-01" db="EMBL/GenBank/DDBJ databases">
        <authorList>
            <person name="Gupta K D."/>
        </authorList>
    </citation>
    <scope>NUCLEOTIDE SEQUENCE [LARGE SCALE GENOMIC DNA]</scope>
</reference>
<accession>A0A8S0W9I5</accession>
<keyword evidence="2" id="KW-1185">Reference proteome</keyword>
<dbReference type="OrthoDB" id="3067373at2759"/>
<dbReference type="EMBL" id="CACVBS010000062">
    <property type="protein sequence ID" value="CAA7267778.1"/>
    <property type="molecule type" value="Genomic_DNA"/>
</dbReference>
<gene>
    <name evidence="1" type="ORF">AAE3_LOCUS9953</name>
</gene>
<sequence length="343" mass="38853">MTDDPASILTPHLPISAMDEHYDINAAKTSLEQMSKERMPNHLQLCKFDMEEGLHRFVQPTYTEYPRCWKLTYLDNNGGIEEVVLQVQGIITGSTMPPIKWPFKIEPCQRAYFCQSAALTGFGSESFADAIRCIEEIHNIFARHFPEESLELWNASSSAGYLTIDMANRYFTPRSQASPDQIISSFAIDPDGILAACTTDGTLVHTKDNSVEYYEHYQEGEKQQYEAIDPIKFRIGDIAEAQVSFIVIHLKEQKYKMLIVMQALTLLDSSPLRVHTNRRSTVNMRDVARATRKRNPLCRPPLMTGPAPIRVAVSIDTRTTPPTQRHVREHAARRQLTNTPGVG</sequence>
<name>A0A8S0W9I5_CYCAE</name>
<proteinExistence type="predicted"/>
<dbReference type="AlphaFoldDB" id="A0A8S0W9I5"/>
<comment type="caution">
    <text evidence="1">The sequence shown here is derived from an EMBL/GenBank/DDBJ whole genome shotgun (WGS) entry which is preliminary data.</text>
</comment>
<organism evidence="1 2">
    <name type="scientific">Cyclocybe aegerita</name>
    <name type="common">Black poplar mushroom</name>
    <name type="synonym">Agrocybe aegerita</name>
    <dbReference type="NCBI Taxonomy" id="1973307"/>
    <lineage>
        <taxon>Eukaryota</taxon>
        <taxon>Fungi</taxon>
        <taxon>Dikarya</taxon>
        <taxon>Basidiomycota</taxon>
        <taxon>Agaricomycotina</taxon>
        <taxon>Agaricomycetes</taxon>
        <taxon>Agaricomycetidae</taxon>
        <taxon>Agaricales</taxon>
        <taxon>Agaricineae</taxon>
        <taxon>Bolbitiaceae</taxon>
        <taxon>Cyclocybe</taxon>
    </lineage>
</organism>